<accession>A0A0F9RQU1</accession>
<dbReference type="AlphaFoldDB" id="A0A0F9RQU1"/>
<sequence>MKTVKAFIFWMCLMLVLLIISGGYRYIEHKRVCKLNNEEFNLYVEDNYNYNISRIVKCDILPWYNS</sequence>
<gene>
    <name evidence="2" type="ORF">LCGC14_0548260</name>
</gene>
<dbReference type="EMBL" id="LAZR01000747">
    <property type="protein sequence ID" value="KKN58820.1"/>
    <property type="molecule type" value="Genomic_DNA"/>
</dbReference>
<keyword evidence="1" id="KW-1133">Transmembrane helix</keyword>
<organism evidence="2">
    <name type="scientific">marine sediment metagenome</name>
    <dbReference type="NCBI Taxonomy" id="412755"/>
    <lineage>
        <taxon>unclassified sequences</taxon>
        <taxon>metagenomes</taxon>
        <taxon>ecological metagenomes</taxon>
    </lineage>
</organism>
<protein>
    <submittedName>
        <fullName evidence="2">Uncharacterized protein</fullName>
    </submittedName>
</protein>
<keyword evidence="1" id="KW-0472">Membrane</keyword>
<comment type="caution">
    <text evidence="2">The sequence shown here is derived from an EMBL/GenBank/DDBJ whole genome shotgun (WGS) entry which is preliminary data.</text>
</comment>
<name>A0A0F9RQU1_9ZZZZ</name>
<evidence type="ECO:0000313" key="2">
    <source>
        <dbReference type="EMBL" id="KKN58820.1"/>
    </source>
</evidence>
<feature type="transmembrane region" description="Helical" evidence="1">
    <location>
        <begin position="6"/>
        <end position="27"/>
    </location>
</feature>
<proteinExistence type="predicted"/>
<keyword evidence="1" id="KW-0812">Transmembrane</keyword>
<reference evidence="2" key="1">
    <citation type="journal article" date="2015" name="Nature">
        <title>Complex archaea that bridge the gap between prokaryotes and eukaryotes.</title>
        <authorList>
            <person name="Spang A."/>
            <person name="Saw J.H."/>
            <person name="Jorgensen S.L."/>
            <person name="Zaremba-Niedzwiedzka K."/>
            <person name="Martijn J."/>
            <person name="Lind A.E."/>
            <person name="van Eijk R."/>
            <person name="Schleper C."/>
            <person name="Guy L."/>
            <person name="Ettema T.J."/>
        </authorList>
    </citation>
    <scope>NUCLEOTIDE SEQUENCE</scope>
</reference>
<evidence type="ECO:0000256" key="1">
    <source>
        <dbReference type="SAM" id="Phobius"/>
    </source>
</evidence>